<evidence type="ECO:0000313" key="2">
    <source>
        <dbReference type="Proteomes" id="UP001198901"/>
    </source>
</evidence>
<keyword evidence="2" id="KW-1185">Reference proteome</keyword>
<dbReference type="PROSITE" id="PS51257">
    <property type="entry name" value="PROKAR_LIPOPROTEIN"/>
    <property type="match status" value="1"/>
</dbReference>
<dbReference type="RefSeq" id="WP_224529811.1">
    <property type="nucleotide sequence ID" value="NZ_JAIUJR010000008.1"/>
</dbReference>
<dbReference type="InterPro" id="IPR011042">
    <property type="entry name" value="6-blade_b-propeller_TolB-like"/>
</dbReference>
<dbReference type="Gene3D" id="2.120.10.30">
    <property type="entry name" value="TolB, C-terminal domain"/>
    <property type="match status" value="1"/>
</dbReference>
<dbReference type="SUPFAM" id="SSF50969">
    <property type="entry name" value="YVTN repeat-like/Quinoprotein amine dehydrogenase"/>
    <property type="match status" value="1"/>
</dbReference>
<protein>
    <submittedName>
        <fullName evidence="1">Uncharacterized protein</fullName>
    </submittedName>
</protein>
<gene>
    <name evidence="1" type="ORF">LBU54_11690</name>
</gene>
<organism evidence="1 2">
    <name type="scientific">Winogradskyella alexanderae</name>
    <dbReference type="NCBI Taxonomy" id="2877123"/>
    <lineage>
        <taxon>Bacteria</taxon>
        <taxon>Pseudomonadati</taxon>
        <taxon>Bacteroidota</taxon>
        <taxon>Flavobacteriia</taxon>
        <taxon>Flavobacteriales</taxon>
        <taxon>Flavobacteriaceae</taxon>
        <taxon>Winogradskyella</taxon>
    </lineage>
</organism>
<reference evidence="2" key="1">
    <citation type="submission" date="2023-07" db="EMBL/GenBank/DDBJ databases">
        <authorList>
            <person name="Yue Y."/>
        </authorList>
    </citation>
    <scope>NUCLEOTIDE SEQUENCE [LARGE SCALE GENOMIC DNA]</scope>
    <source>
        <strain evidence="2">D23</strain>
    </source>
</reference>
<dbReference type="EMBL" id="JAIUJR010000008">
    <property type="protein sequence ID" value="MCA0133248.1"/>
    <property type="molecule type" value="Genomic_DNA"/>
</dbReference>
<accession>A0ABS7XT99</accession>
<evidence type="ECO:0000313" key="1">
    <source>
        <dbReference type="EMBL" id="MCA0133248.1"/>
    </source>
</evidence>
<dbReference type="Proteomes" id="UP001198901">
    <property type="component" value="Unassembled WGS sequence"/>
</dbReference>
<comment type="caution">
    <text evidence="1">The sequence shown here is derived from an EMBL/GenBank/DDBJ whole genome shotgun (WGS) entry which is preliminary data.</text>
</comment>
<dbReference type="InterPro" id="IPR011044">
    <property type="entry name" value="Quino_amine_DH_bsu"/>
</dbReference>
<sequence length="785" mass="88816">MKHFCFSVLVCLLLFSCQNKYNKNIKAFHFIPEESSLVLKINSYSEFKNAVETNAIISAIYNKDIKPILKITDTLVSTSPIYVSILENELNKNRFVIISERSDSSLTSDSLNDSRFIIEEGLIQKTSVDTLQFYFRNENNLILASNDSSLLSSLRIKKEISPISDLLQTTNTTATASMVIDVSNPDYSKLLFIDRPQEGYLTVDLNINSKGITHNGILINKDSIPNVLNNFRNTIPQRISSPQIAPMQTSELTSVAFNDFPLLDLNTNNDSSQVLNTTETFLNYCDEIASVDNAIILHSLDPNLLMESIDGKSFEESFREIAIYNFKNPDYFSSKLKPLLSYSNASYLFSKDNFVVFSNSIETLKEIISDYLNGKTLAKYDAFQNIEKQLSDESSLFVYKNETSLSKIFATDVKDYQANAVQYVYENGFAHVNGVIQKFEKQNPSNTISELFSTVLENQIIAGPQTLVNHLNKTRDIAVQDVNNNLYLISNSGGILWKKKLQDKIIGNIEQIDIYKNGRLQLAFATSKRVYVLDRNGNDVGPFPLKFNDKITQPLSVFDYDNKKNYRLLVTQSDNLLMYNTKGKSVVGFKYKAKGGTITTQPKHFRINSKDYIVFASGEELKILSRRGSLRIPITQKFRFSDNAIFVYKNKFTTTNTLGELIQVNTKGQITRTNLNLTENHKIDATSRTLVSLDDNKLTIRSKTVNLDFGDYTPPKILYLNDKLYITTTDLQSKKVYLFDSQAAPIPNFPVYGISSAILAKLDSDKKLELITLSDANSVLTYKLN</sequence>
<name>A0ABS7XT99_9FLAO</name>
<proteinExistence type="predicted"/>